<evidence type="ECO:0000259" key="4">
    <source>
        <dbReference type="PROSITE" id="PS50118"/>
    </source>
</evidence>
<dbReference type="PROSITE" id="PS50118">
    <property type="entry name" value="HMG_BOX_2"/>
    <property type="match status" value="1"/>
</dbReference>
<reference evidence="5" key="1">
    <citation type="submission" date="2021-01" db="EMBL/GenBank/DDBJ databases">
        <authorList>
            <person name="Corre E."/>
            <person name="Pelletier E."/>
            <person name="Niang G."/>
            <person name="Scheremetjew M."/>
            <person name="Finn R."/>
            <person name="Kale V."/>
            <person name="Holt S."/>
            <person name="Cochrane G."/>
            <person name="Meng A."/>
            <person name="Brown T."/>
            <person name="Cohen L."/>
        </authorList>
    </citation>
    <scope>NUCLEOTIDE SEQUENCE</scope>
    <source>
        <strain evidence="5">CCMP127</strain>
    </source>
</reference>
<dbReference type="InterPro" id="IPR009071">
    <property type="entry name" value="HMG_box_dom"/>
</dbReference>
<feature type="domain" description="HMG box" evidence="4">
    <location>
        <begin position="57"/>
        <end position="149"/>
    </location>
</feature>
<dbReference type="CDD" id="cd00084">
    <property type="entry name" value="HMG-box_SF"/>
    <property type="match status" value="1"/>
</dbReference>
<sequence length="396" mass="44481">MSMKVFELPTESKSSNALGRVSMATDDLVTAPAMEPQRPGPPLAPPNRRASKGKDSPRRPLSAYNLFFRSERKRICEDIQTGKIPTDYMRFEEKALEKLKGKGSKAHFQAVACTIAARWKVLPKNDRAEYEKLAESETAAYIERKHEYHRAIVRECAAAARLASTSQSSGNHMPSFARNGITEQTKDLDGSSGTTPPSIASETNVTNDTLLGTLRHGYQNLTVASIPLPRMMMLKQNRATVNGALLERNNVLPPLPAPVFTVPGSFTPLPGLPPQNNYNDTLMWQNQFAQTNQTSAQHMTQQEARYLMQQYEEDMLSSRMRILQEQLRLQEQEEERGRLMALLNLQHRHQAPTVAQETWAVPGRWVPNNGDERYNDPGFLDAILLAQRNARNNGTE</sequence>
<protein>
    <recommendedName>
        <fullName evidence="4">HMG box domain-containing protein</fullName>
    </recommendedName>
</protein>
<name>A0A7S3KZV2_9STRA</name>
<dbReference type="EMBL" id="HBIM01000776">
    <property type="protein sequence ID" value="CAE0402386.1"/>
    <property type="molecule type" value="Transcribed_RNA"/>
</dbReference>
<dbReference type="GO" id="GO:0005634">
    <property type="term" value="C:nucleus"/>
    <property type="evidence" value="ECO:0007669"/>
    <property type="project" value="UniProtKB-UniRule"/>
</dbReference>
<dbReference type="Gene3D" id="1.10.30.10">
    <property type="entry name" value="High mobility group box domain"/>
    <property type="match status" value="1"/>
</dbReference>
<keyword evidence="2" id="KW-0539">Nucleus</keyword>
<feature type="DNA-binding region" description="HMG box" evidence="2">
    <location>
        <begin position="57"/>
        <end position="149"/>
    </location>
</feature>
<dbReference type="PANTHER" id="PTHR48112">
    <property type="entry name" value="HIGH MOBILITY GROUP PROTEIN DSP1"/>
    <property type="match status" value="1"/>
</dbReference>
<keyword evidence="1 2" id="KW-0238">DNA-binding</keyword>
<dbReference type="AlphaFoldDB" id="A0A7S3KZV2"/>
<dbReference type="GO" id="GO:0003677">
    <property type="term" value="F:DNA binding"/>
    <property type="evidence" value="ECO:0007669"/>
    <property type="project" value="UniProtKB-UniRule"/>
</dbReference>
<organism evidence="5">
    <name type="scientific">Amphora coffeiformis</name>
    <dbReference type="NCBI Taxonomy" id="265554"/>
    <lineage>
        <taxon>Eukaryota</taxon>
        <taxon>Sar</taxon>
        <taxon>Stramenopiles</taxon>
        <taxon>Ochrophyta</taxon>
        <taxon>Bacillariophyta</taxon>
        <taxon>Bacillariophyceae</taxon>
        <taxon>Bacillariophycidae</taxon>
        <taxon>Thalassiophysales</taxon>
        <taxon>Catenulaceae</taxon>
        <taxon>Amphora</taxon>
    </lineage>
</organism>
<dbReference type="InterPro" id="IPR050342">
    <property type="entry name" value="HMGB"/>
</dbReference>
<feature type="compositionally biased region" description="Polar residues" evidence="3">
    <location>
        <begin position="191"/>
        <end position="203"/>
    </location>
</feature>
<feature type="region of interest" description="Disordered" evidence="3">
    <location>
        <begin position="183"/>
        <end position="203"/>
    </location>
</feature>
<evidence type="ECO:0000256" key="1">
    <source>
        <dbReference type="ARBA" id="ARBA00023125"/>
    </source>
</evidence>
<dbReference type="SUPFAM" id="SSF47095">
    <property type="entry name" value="HMG-box"/>
    <property type="match status" value="1"/>
</dbReference>
<dbReference type="SMART" id="SM00398">
    <property type="entry name" value="HMG"/>
    <property type="match status" value="1"/>
</dbReference>
<dbReference type="Pfam" id="PF00505">
    <property type="entry name" value="HMG_box"/>
    <property type="match status" value="1"/>
</dbReference>
<accession>A0A7S3KZV2</accession>
<proteinExistence type="predicted"/>
<feature type="region of interest" description="Disordered" evidence="3">
    <location>
        <begin position="1"/>
        <end position="60"/>
    </location>
</feature>
<evidence type="ECO:0000313" key="5">
    <source>
        <dbReference type="EMBL" id="CAE0402386.1"/>
    </source>
</evidence>
<gene>
    <name evidence="5" type="ORF">ACOF00016_LOCUS676</name>
</gene>
<dbReference type="InterPro" id="IPR036910">
    <property type="entry name" value="HMG_box_dom_sf"/>
</dbReference>
<evidence type="ECO:0000256" key="2">
    <source>
        <dbReference type="PROSITE-ProRule" id="PRU00267"/>
    </source>
</evidence>
<evidence type="ECO:0000256" key="3">
    <source>
        <dbReference type="SAM" id="MobiDB-lite"/>
    </source>
</evidence>